<dbReference type="InterPro" id="IPR009057">
    <property type="entry name" value="Homeodomain-like_sf"/>
</dbReference>
<dbReference type="InterPro" id="IPR002078">
    <property type="entry name" value="Sigma_54_int"/>
</dbReference>
<keyword evidence="5" id="KW-0597">Phosphoprotein</keyword>
<evidence type="ECO:0000256" key="4">
    <source>
        <dbReference type="ARBA" id="ARBA00023163"/>
    </source>
</evidence>
<dbReference type="Pfam" id="PF25601">
    <property type="entry name" value="AAA_lid_14"/>
    <property type="match status" value="1"/>
</dbReference>
<organism evidence="8 9">
    <name type="scientific">Desulfotignum phosphitoxidans DSM 13687</name>
    <dbReference type="NCBI Taxonomy" id="1286635"/>
    <lineage>
        <taxon>Bacteria</taxon>
        <taxon>Pseudomonadati</taxon>
        <taxon>Thermodesulfobacteriota</taxon>
        <taxon>Desulfobacteria</taxon>
        <taxon>Desulfobacterales</taxon>
        <taxon>Desulfobacteraceae</taxon>
        <taxon>Desulfotignum</taxon>
    </lineage>
</organism>
<evidence type="ECO:0000256" key="5">
    <source>
        <dbReference type="PROSITE-ProRule" id="PRU00169"/>
    </source>
</evidence>
<evidence type="ECO:0000313" key="8">
    <source>
        <dbReference type="EMBL" id="EMS80310.1"/>
    </source>
</evidence>
<dbReference type="GO" id="GO:0005524">
    <property type="term" value="F:ATP binding"/>
    <property type="evidence" value="ECO:0007669"/>
    <property type="project" value="UniProtKB-KW"/>
</dbReference>
<dbReference type="Pfam" id="PF00158">
    <property type="entry name" value="Sigma54_activat"/>
    <property type="match status" value="1"/>
</dbReference>
<dbReference type="SMART" id="SM00382">
    <property type="entry name" value="AAA"/>
    <property type="match status" value="1"/>
</dbReference>
<evidence type="ECO:0000313" key="9">
    <source>
        <dbReference type="Proteomes" id="UP000014216"/>
    </source>
</evidence>
<comment type="caution">
    <text evidence="8">The sequence shown here is derived from an EMBL/GenBank/DDBJ whole genome shotgun (WGS) entry which is preliminary data.</text>
</comment>
<dbReference type="InterPro" id="IPR027417">
    <property type="entry name" value="P-loop_NTPase"/>
</dbReference>
<dbReference type="InterPro" id="IPR025944">
    <property type="entry name" value="Sigma_54_int_dom_CS"/>
</dbReference>
<dbReference type="GO" id="GO:0000160">
    <property type="term" value="P:phosphorelay signal transduction system"/>
    <property type="evidence" value="ECO:0007669"/>
    <property type="project" value="InterPro"/>
</dbReference>
<dbReference type="InterPro" id="IPR025662">
    <property type="entry name" value="Sigma_54_int_dom_ATP-bd_1"/>
</dbReference>
<dbReference type="PROSITE" id="PS00688">
    <property type="entry name" value="SIGMA54_INTERACT_3"/>
    <property type="match status" value="1"/>
</dbReference>
<reference evidence="8 9" key="1">
    <citation type="journal article" date="2013" name="Genome Announc.">
        <title>Draft Genome Sequence of Desulfotignum phosphitoxidans DSM 13687 Strain FiPS-3.</title>
        <authorList>
            <person name="Poehlein A."/>
            <person name="Daniel R."/>
            <person name="Simeonova D.D."/>
        </authorList>
    </citation>
    <scope>NUCLEOTIDE SEQUENCE [LARGE SCALE GENOMIC DNA]</scope>
    <source>
        <strain evidence="8 9">DSM 13687</strain>
    </source>
</reference>
<dbReference type="Pfam" id="PF00072">
    <property type="entry name" value="Response_reg"/>
    <property type="match status" value="1"/>
</dbReference>
<dbReference type="PROSITE" id="PS00675">
    <property type="entry name" value="SIGMA54_INTERACT_1"/>
    <property type="match status" value="1"/>
</dbReference>
<name>S0G081_9BACT</name>
<dbReference type="InterPro" id="IPR058031">
    <property type="entry name" value="AAA_lid_NorR"/>
</dbReference>
<dbReference type="PATRIC" id="fig|1286635.3.peg.2032"/>
<protein>
    <submittedName>
        <fullName evidence="8">Fis-family two component sigma54 specific transcriptional regulator</fullName>
    </submittedName>
</protein>
<evidence type="ECO:0000256" key="3">
    <source>
        <dbReference type="ARBA" id="ARBA00023015"/>
    </source>
</evidence>
<dbReference type="SUPFAM" id="SSF46689">
    <property type="entry name" value="Homeodomain-like"/>
    <property type="match status" value="1"/>
</dbReference>
<dbReference type="InterPro" id="IPR011006">
    <property type="entry name" value="CheY-like_superfamily"/>
</dbReference>
<gene>
    <name evidence="8" type="ORF">Dpo_3c04550</name>
</gene>
<dbReference type="Gene3D" id="1.10.8.60">
    <property type="match status" value="1"/>
</dbReference>
<dbReference type="Gene3D" id="3.40.50.300">
    <property type="entry name" value="P-loop containing nucleotide triphosphate hydrolases"/>
    <property type="match status" value="1"/>
</dbReference>
<dbReference type="CDD" id="cd00156">
    <property type="entry name" value="REC"/>
    <property type="match status" value="1"/>
</dbReference>
<dbReference type="GO" id="GO:0006355">
    <property type="term" value="P:regulation of DNA-templated transcription"/>
    <property type="evidence" value="ECO:0007669"/>
    <property type="project" value="InterPro"/>
</dbReference>
<feature type="modified residue" description="4-aspartylphosphate" evidence="5">
    <location>
        <position position="67"/>
    </location>
</feature>
<dbReference type="PANTHER" id="PTHR32071">
    <property type="entry name" value="TRANSCRIPTIONAL REGULATORY PROTEIN"/>
    <property type="match status" value="1"/>
</dbReference>
<dbReference type="SUPFAM" id="SSF52540">
    <property type="entry name" value="P-loop containing nucleoside triphosphate hydrolases"/>
    <property type="match status" value="1"/>
</dbReference>
<dbReference type="Gene3D" id="1.10.10.60">
    <property type="entry name" value="Homeodomain-like"/>
    <property type="match status" value="1"/>
</dbReference>
<sequence>MMAPEDAALNGHETDKISVLIIDDDSQVCRFLSKIFTGMGYSVSHELTLTQGISHIFSGRVDILFLDVNLPDGNGLEAINTIRHHPSPPEIIVITADDNVDGAEIAMKSKAWDYIAKTGSSKNFRFALERAVEYRRQKKASLSRNDIRREGIVGESRGILKCLEKVAVAAHSDIPVLVTGETGTGKELFSRAIHACSPRCSEPFVVVDCAALPEHLVESTIFGHTRGAFTGADRDRTGLMKIADRGTLFLDEVGELPLEIQKKFLRAIQEKKFRPLGSKTEIHSNFRLICATHRDLEDLIKKEKFREDLFYRIVSLTLHLPPLKDRGEDVAGLALNHMKNQHGANLKNGCIMSRPFMEELQIYDWPGNVRELFNTLDRVCAEAGEGATLFPHHLPEHIRAFNIRHRYAVRQTETPDPETGSFEGPLVPSEPLPPFKDHMEKNKAEYLGHLVAVTQGDIKACCRISGLSRGHLYRLMQQYDIKNNADS</sequence>
<dbReference type="FunFam" id="3.40.50.300:FF:000006">
    <property type="entry name" value="DNA-binding transcriptional regulator NtrC"/>
    <property type="match status" value="1"/>
</dbReference>
<feature type="domain" description="Sigma-54 factor interaction" evidence="6">
    <location>
        <begin position="152"/>
        <end position="381"/>
    </location>
</feature>
<dbReference type="SMART" id="SM00448">
    <property type="entry name" value="REC"/>
    <property type="match status" value="1"/>
</dbReference>
<dbReference type="SUPFAM" id="SSF52172">
    <property type="entry name" value="CheY-like"/>
    <property type="match status" value="1"/>
</dbReference>
<dbReference type="InterPro" id="IPR001789">
    <property type="entry name" value="Sig_transdc_resp-reg_receiver"/>
</dbReference>
<evidence type="ECO:0000256" key="1">
    <source>
        <dbReference type="ARBA" id="ARBA00022741"/>
    </source>
</evidence>
<dbReference type="PANTHER" id="PTHR32071:SF113">
    <property type="entry name" value="ALGINATE BIOSYNTHESIS TRANSCRIPTIONAL REGULATORY PROTEIN ALGB"/>
    <property type="match status" value="1"/>
</dbReference>
<evidence type="ECO:0000256" key="2">
    <source>
        <dbReference type="ARBA" id="ARBA00022840"/>
    </source>
</evidence>
<feature type="domain" description="Response regulatory" evidence="7">
    <location>
        <begin position="18"/>
        <end position="132"/>
    </location>
</feature>
<evidence type="ECO:0000259" key="6">
    <source>
        <dbReference type="PROSITE" id="PS50045"/>
    </source>
</evidence>
<keyword evidence="4" id="KW-0804">Transcription</keyword>
<dbReference type="RefSeq" id="WP_006965681.1">
    <property type="nucleotide sequence ID" value="NZ_APJX01000003.1"/>
</dbReference>
<dbReference type="PROSITE" id="PS50110">
    <property type="entry name" value="RESPONSE_REGULATORY"/>
    <property type="match status" value="1"/>
</dbReference>
<keyword evidence="1" id="KW-0547">Nucleotide-binding</keyword>
<dbReference type="PROSITE" id="PS50045">
    <property type="entry name" value="SIGMA54_INTERACT_4"/>
    <property type="match status" value="1"/>
</dbReference>
<keyword evidence="2" id="KW-0067">ATP-binding</keyword>
<keyword evidence="3" id="KW-0805">Transcription regulation</keyword>
<evidence type="ECO:0000259" key="7">
    <source>
        <dbReference type="PROSITE" id="PS50110"/>
    </source>
</evidence>
<dbReference type="AlphaFoldDB" id="S0G081"/>
<accession>S0G081</accession>
<dbReference type="EMBL" id="APJX01000003">
    <property type="protein sequence ID" value="EMS80310.1"/>
    <property type="molecule type" value="Genomic_DNA"/>
</dbReference>
<dbReference type="Proteomes" id="UP000014216">
    <property type="component" value="Unassembled WGS sequence"/>
</dbReference>
<dbReference type="CDD" id="cd00009">
    <property type="entry name" value="AAA"/>
    <property type="match status" value="1"/>
</dbReference>
<keyword evidence="9" id="KW-1185">Reference proteome</keyword>
<dbReference type="InterPro" id="IPR003593">
    <property type="entry name" value="AAA+_ATPase"/>
</dbReference>
<proteinExistence type="predicted"/>
<dbReference type="Gene3D" id="3.40.50.2300">
    <property type="match status" value="1"/>
</dbReference>